<name>A0A316YHN6_9BASI</name>
<protein>
    <submittedName>
        <fullName evidence="4">DUF866-domain-containing protein</fullName>
    </submittedName>
</protein>
<dbReference type="AlphaFoldDB" id="A0A316YHN6"/>
<dbReference type="PANTHER" id="PTHR12857">
    <property type="entry name" value="CXXC MOTIF CONTAINING ZINC BINDING PROTEIN"/>
    <property type="match status" value="1"/>
</dbReference>
<dbReference type="InterPro" id="IPR008584">
    <property type="entry name" value="CXXC_Zn-binding_euk"/>
</dbReference>
<gene>
    <name evidence="4" type="ORF">FA10DRAFT_302340</name>
</gene>
<evidence type="ECO:0000313" key="4">
    <source>
        <dbReference type="EMBL" id="PWN88947.1"/>
    </source>
</evidence>
<keyword evidence="5" id="KW-1185">Reference proteome</keyword>
<evidence type="ECO:0000256" key="2">
    <source>
        <dbReference type="ARBA" id="ARBA00022723"/>
    </source>
</evidence>
<dbReference type="PANTHER" id="PTHR12857:SF0">
    <property type="entry name" value="CXXC MOTIF CONTAINING ZINC BINDING PROTEIN"/>
    <property type="match status" value="1"/>
</dbReference>
<comment type="similarity">
    <text evidence="1">Belongs to the UPF0587 family.</text>
</comment>
<keyword evidence="3" id="KW-0862">Zinc</keyword>
<dbReference type="InParanoid" id="A0A316YHN6"/>
<dbReference type="Pfam" id="PF05907">
    <property type="entry name" value="CXXC_Zn-b_euk"/>
    <property type="match status" value="1"/>
</dbReference>
<reference evidence="4 5" key="1">
    <citation type="journal article" date="2018" name="Mol. Biol. Evol.">
        <title>Broad Genomic Sampling Reveals a Smut Pathogenic Ancestry of the Fungal Clade Ustilaginomycotina.</title>
        <authorList>
            <person name="Kijpornyongpan T."/>
            <person name="Mondo S.J."/>
            <person name="Barry K."/>
            <person name="Sandor L."/>
            <person name="Lee J."/>
            <person name="Lipzen A."/>
            <person name="Pangilinan J."/>
            <person name="LaButti K."/>
            <person name="Hainaut M."/>
            <person name="Henrissat B."/>
            <person name="Grigoriev I.V."/>
            <person name="Spatafora J.W."/>
            <person name="Aime M.C."/>
        </authorList>
    </citation>
    <scope>NUCLEOTIDE SEQUENCE [LARGE SCALE GENOMIC DNA]</scope>
    <source>
        <strain evidence="4 5">MCA 4198</strain>
    </source>
</reference>
<organism evidence="4 5">
    <name type="scientific">Acaromyces ingoldii</name>
    <dbReference type="NCBI Taxonomy" id="215250"/>
    <lineage>
        <taxon>Eukaryota</taxon>
        <taxon>Fungi</taxon>
        <taxon>Dikarya</taxon>
        <taxon>Basidiomycota</taxon>
        <taxon>Ustilaginomycotina</taxon>
        <taxon>Exobasidiomycetes</taxon>
        <taxon>Exobasidiales</taxon>
        <taxon>Cryptobasidiaceae</taxon>
        <taxon>Acaromyces</taxon>
    </lineage>
</organism>
<accession>A0A316YHN6</accession>
<evidence type="ECO:0000256" key="1">
    <source>
        <dbReference type="ARBA" id="ARBA00007818"/>
    </source>
</evidence>
<keyword evidence="2" id="KW-0479">Metal-binding</keyword>
<evidence type="ECO:0000256" key="3">
    <source>
        <dbReference type="ARBA" id="ARBA00022833"/>
    </source>
</evidence>
<dbReference type="SUPFAM" id="SSF141678">
    <property type="entry name" value="MAL13P1.257-like"/>
    <property type="match status" value="1"/>
</dbReference>
<proteinExistence type="inferred from homology"/>
<dbReference type="Proteomes" id="UP000245768">
    <property type="component" value="Unassembled WGS sequence"/>
</dbReference>
<dbReference type="GO" id="GO:0008270">
    <property type="term" value="F:zinc ion binding"/>
    <property type="evidence" value="ECO:0007669"/>
    <property type="project" value="TreeGrafter"/>
</dbReference>
<dbReference type="OrthoDB" id="10248838at2759"/>
<sequence>MPKLALQIRAQLENVTELQPASASDHMLMVRVKCTSCQEEHPKDVGIAPNEEAEVQKGRSTANLVMNCSLCKREMTAKFEEPTAKAPLWRPYSPSEGAVFSTLCVVEARGLDFVGFIPVGTWKCKSTESDTVFDSVEFEDGAWTDYDEKGGASVSIMELESQWVRA</sequence>
<dbReference type="GeneID" id="37047018"/>
<dbReference type="EMBL" id="KZ819637">
    <property type="protein sequence ID" value="PWN88947.1"/>
    <property type="molecule type" value="Genomic_DNA"/>
</dbReference>
<evidence type="ECO:0000313" key="5">
    <source>
        <dbReference type="Proteomes" id="UP000245768"/>
    </source>
</evidence>
<dbReference type="RefSeq" id="XP_025376145.1">
    <property type="nucleotide sequence ID" value="XM_025525102.1"/>
</dbReference>
<dbReference type="FunCoup" id="A0A316YHN6">
    <property type="interactions" value="268"/>
</dbReference>